<feature type="chain" id="PRO_5012084242" description="SH3b domain-containing protein" evidence="2">
    <location>
        <begin position="23"/>
        <end position="251"/>
    </location>
</feature>
<feature type="region of interest" description="Disordered" evidence="1">
    <location>
        <begin position="67"/>
        <end position="91"/>
    </location>
</feature>
<sequence length="251" mass="26345">MRWVPLLALALAAFGPAPTPQAEETMAVAEPAVPDAPPPQPAAPRPPIRLSNAPPFAAAARDGTACTDITGRLDDPDPAGRNVRDAPSPAGSVLGIIPAQGRLDFPATFEIIESRNGWLKIRNAGFDTALVGDKVPPSYAGEGWISGKGVGVVVQARLGFAAPSHDAPWLVDARPDNHLDSVQQRAIVGCAGNWVLVDWLFEAKPSYGANPLAYRPQAVVARTPITLRAWSTGICNIQETTCDGVDGDRPG</sequence>
<dbReference type="RefSeq" id="WP_094472904.1">
    <property type="nucleotide sequence ID" value="NZ_NOXT01000086.1"/>
</dbReference>
<comment type="caution">
    <text evidence="3">The sequence shown here is derived from an EMBL/GenBank/DDBJ whole genome shotgun (WGS) entry which is preliminary data.</text>
</comment>
<feature type="compositionally biased region" description="Pro residues" evidence="1">
    <location>
        <begin position="34"/>
        <end position="47"/>
    </location>
</feature>
<dbReference type="OrthoDB" id="7596208at2"/>
<dbReference type="AlphaFoldDB" id="A0A255YQ06"/>
<feature type="region of interest" description="Disordered" evidence="1">
    <location>
        <begin position="31"/>
        <end position="54"/>
    </location>
</feature>
<dbReference type="Proteomes" id="UP000216991">
    <property type="component" value="Unassembled WGS sequence"/>
</dbReference>
<evidence type="ECO:0008006" key="5">
    <source>
        <dbReference type="Google" id="ProtNLM"/>
    </source>
</evidence>
<keyword evidence="2" id="KW-0732">Signal</keyword>
<evidence type="ECO:0000313" key="4">
    <source>
        <dbReference type="Proteomes" id="UP000216991"/>
    </source>
</evidence>
<evidence type="ECO:0000256" key="1">
    <source>
        <dbReference type="SAM" id="MobiDB-lite"/>
    </source>
</evidence>
<proteinExistence type="predicted"/>
<evidence type="ECO:0000256" key="2">
    <source>
        <dbReference type="SAM" id="SignalP"/>
    </source>
</evidence>
<evidence type="ECO:0000313" key="3">
    <source>
        <dbReference type="EMBL" id="OYQ31312.1"/>
    </source>
</evidence>
<feature type="signal peptide" evidence="2">
    <location>
        <begin position="1"/>
        <end position="22"/>
    </location>
</feature>
<dbReference type="EMBL" id="NOXT01000086">
    <property type="protein sequence ID" value="OYQ31312.1"/>
    <property type="molecule type" value="Genomic_DNA"/>
</dbReference>
<protein>
    <recommendedName>
        <fullName evidence="5">SH3b domain-containing protein</fullName>
    </recommendedName>
</protein>
<organism evidence="3 4">
    <name type="scientific">Sandarakinorhabdus cyanobacteriorum</name>
    <dbReference type="NCBI Taxonomy" id="1981098"/>
    <lineage>
        <taxon>Bacteria</taxon>
        <taxon>Pseudomonadati</taxon>
        <taxon>Pseudomonadota</taxon>
        <taxon>Alphaproteobacteria</taxon>
        <taxon>Sphingomonadales</taxon>
        <taxon>Sphingosinicellaceae</taxon>
        <taxon>Sandarakinorhabdus</taxon>
    </lineage>
</organism>
<name>A0A255YQ06_9SPHN</name>
<keyword evidence="4" id="KW-1185">Reference proteome</keyword>
<gene>
    <name evidence="3" type="ORF">CHU93_04210</name>
</gene>
<reference evidence="3 4" key="1">
    <citation type="submission" date="2017-07" db="EMBL/GenBank/DDBJ databases">
        <title>Sandarakinorhabdus cyanobacteriorum sp. nov., a novel bacterium isolated from cyanobacterial aggregates in a eutrophic lake.</title>
        <authorList>
            <person name="Cai H."/>
        </authorList>
    </citation>
    <scope>NUCLEOTIDE SEQUENCE [LARGE SCALE GENOMIC DNA]</scope>
    <source>
        <strain evidence="3 4">TH057</strain>
    </source>
</reference>
<accession>A0A255YQ06</accession>